<dbReference type="PANTHER" id="PTHR30451">
    <property type="entry name" value="OUTER MEMBRANE USHER PROTEIN"/>
    <property type="match status" value="1"/>
</dbReference>
<dbReference type="AlphaFoldDB" id="A0AA50KA85"/>
<accession>A0AA50KA85</accession>
<name>A0AA50KA85_9GAMM</name>
<gene>
    <name evidence="2" type="ORF">RA178_12310</name>
</gene>
<dbReference type="Proteomes" id="UP001236800">
    <property type="component" value="Chromosome"/>
</dbReference>
<dbReference type="InterPro" id="IPR043142">
    <property type="entry name" value="PapC-like_C_sf"/>
</dbReference>
<dbReference type="EMBL" id="CP132914">
    <property type="protein sequence ID" value="WMB71225.1"/>
    <property type="molecule type" value="Genomic_DNA"/>
</dbReference>
<dbReference type="Pfam" id="PF13953">
    <property type="entry name" value="PapC_C"/>
    <property type="match status" value="1"/>
</dbReference>
<evidence type="ECO:0000259" key="1">
    <source>
        <dbReference type="Pfam" id="PF13953"/>
    </source>
</evidence>
<organism evidence="2">
    <name type="scientific">Shewanella oncorhynchi</name>
    <dbReference type="NCBI Taxonomy" id="2726434"/>
    <lineage>
        <taxon>Bacteria</taxon>
        <taxon>Pseudomonadati</taxon>
        <taxon>Pseudomonadota</taxon>
        <taxon>Gammaproteobacteria</taxon>
        <taxon>Alteromonadales</taxon>
        <taxon>Shewanellaceae</taxon>
        <taxon>Shewanella</taxon>
    </lineage>
</organism>
<dbReference type="GeneID" id="301339979"/>
<dbReference type="GO" id="GO:0009297">
    <property type="term" value="P:pilus assembly"/>
    <property type="evidence" value="ECO:0007669"/>
    <property type="project" value="InterPro"/>
</dbReference>
<reference evidence="2" key="1">
    <citation type="submission" date="2023-08" db="EMBL/GenBank/DDBJ databases">
        <title>Complete genome sequence of Shewanella oncorhynchi Z-P2, a siderophore putrebactin-producing bacterium.</title>
        <authorList>
            <person name="Zhang Y."/>
        </authorList>
    </citation>
    <scope>NUCLEOTIDE SEQUENCE</scope>
    <source>
        <strain evidence="2">Z-P2</strain>
    </source>
</reference>
<dbReference type="GO" id="GO:0015473">
    <property type="term" value="F:fimbrial usher porin activity"/>
    <property type="evidence" value="ECO:0007669"/>
    <property type="project" value="InterPro"/>
</dbReference>
<dbReference type="Gene3D" id="2.60.40.2070">
    <property type="match status" value="1"/>
</dbReference>
<dbReference type="KEGG" id="sog:RA178_12310"/>
<protein>
    <submittedName>
        <fullName evidence="2">FimD/PapC C-terminal domain-containing protein</fullName>
    </submittedName>
</protein>
<proteinExistence type="predicted"/>
<dbReference type="PANTHER" id="PTHR30451:SF21">
    <property type="entry name" value="FIMBRIAL USHER DOMAIN-CONTAINING PROTEIN YDET-RELATED"/>
    <property type="match status" value="1"/>
</dbReference>
<sequence length="89" mass="9420">MAKFNTHVGYQVLVTLSHNDAVLPFGAMVTVEGNTADQSNVGIVGDAGQVYLSGLSEKDQVTVKFDFTSSTATSGNRPLRQLTVRCEAG</sequence>
<feature type="domain" description="PapC-like C-terminal" evidence="1">
    <location>
        <begin position="13"/>
        <end position="65"/>
    </location>
</feature>
<evidence type="ECO:0000313" key="2">
    <source>
        <dbReference type="EMBL" id="WMB71225.1"/>
    </source>
</evidence>
<dbReference type="InterPro" id="IPR025949">
    <property type="entry name" value="PapC-like_C"/>
</dbReference>
<dbReference type="RefSeq" id="WP_306682029.1">
    <property type="nucleotide sequence ID" value="NZ_CP132914.1"/>
</dbReference>
<dbReference type="GO" id="GO:0009279">
    <property type="term" value="C:cell outer membrane"/>
    <property type="evidence" value="ECO:0007669"/>
    <property type="project" value="TreeGrafter"/>
</dbReference>
<dbReference type="InterPro" id="IPR000015">
    <property type="entry name" value="Fimb_usher"/>
</dbReference>